<reference evidence="2 4" key="2">
    <citation type="journal article" date="2014" name="BMC Genomics">
        <title>An improved genome release (version Mt4.0) for the model legume Medicago truncatula.</title>
        <authorList>
            <person name="Tang H."/>
            <person name="Krishnakumar V."/>
            <person name="Bidwell S."/>
            <person name="Rosen B."/>
            <person name="Chan A."/>
            <person name="Zhou S."/>
            <person name="Gentzbittel L."/>
            <person name="Childs K.L."/>
            <person name="Yandell M."/>
            <person name="Gundlach H."/>
            <person name="Mayer K.F."/>
            <person name="Schwartz D.C."/>
            <person name="Town C.D."/>
        </authorList>
    </citation>
    <scope>GENOME REANNOTATION</scope>
    <source>
        <strain evidence="2">A17</strain>
        <strain evidence="3 4">cv. Jemalong A17</strain>
    </source>
</reference>
<dbReference type="eggNOG" id="KOG2441">
    <property type="taxonomic scope" value="Eukaryota"/>
</dbReference>
<dbReference type="STRING" id="3880.A0A072V441"/>
<dbReference type="GO" id="GO:0005681">
    <property type="term" value="C:spliceosomal complex"/>
    <property type="evidence" value="ECO:0007669"/>
    <property type="project" value="InterPro"/>
</dbReference>
<dbReference type="GO" id="GO:0000398">
    <property type="term" value="P:mRNA splicing, via spliceosome"/>
    <property type="evidence" value="ECO:0007669"/>
    <property type="project" value="InterPro"/>
</dbReference>
<evidence type="ECO:0000313" key="4">
    <source>
        <dbReference type="Proteomes" id="UP000002051"/>
    </source>
</evidence>
<reference evidence="3" key="3">
    <citation type="submission" date="2015-04" db="UniProtKB">
        <authorList>
            <consortium name="EnsemblPlants"/>
        </authorList>
    </citation>
    <scope>IDENTIFICATION</scope>
    <source>
        <strain evidence="3">cv. Jemalong A17</strain>
    </source>
</reference>
<reference evidence="2 4" key="1">
    <citation type="journal article" date="2011" name="Nature">
        <title>The Medicago genome provides insight into the evolution of rhizobial symbioses.</title>
        <authorList>
            <person name="Young N.D."/>
            <person name="Debelle F."/>
            <person name="Oldroyd G.E."/>
            <person name="Geurts R."/>
            <person name="Cannon S.B."/>
            <person name="Udvardi M.K."/>
            <person name="Benedito V.A."/>
            <person name="Mayer K.F."/>
            <person name="Gouzy J."/>
            <person name="Schoof H."/>
            <person name="Van de Peer Y."/>
            <person name="Proost S."/>
            <person name="Cook D.R."/>
            <person name="Meyers B.C."/>
            <person name="Spannagl M."/>
            <person name="Cheung F."/>
            <person name="De Mita S."/>
            <person name="Krishnakumar V."/>
            <person name="Gundlach H."/>
            <person name="Zhou S."/>
            <person name="Mudge J."/>
            <person name="Bharti A.K."/>
            <person name="Murray J.D."/>
            <person name="Naoumkina M.A."/>
            <person name="Rosen B."/>
            <person name="Silverstein K.A."/>
            <person name="Tang H."/>
            <person name="Rombauts S."/>
            <person name="Zhao P.X."/>
            <person name="Zhou P."/>
            <person name="Barbe V."/>
            <person name="Bardou P."/>
            <person name="Bechner M."/>
            <person name="Bellec A."/>
            <person name="Berger A."/>
            <person name="Berges H."/>
            <person name="Bidwell S."/>
            <person name="Bisseling T."/>
            <person name="Choisne N."/>
            <person name="Couloux A."/>
            <person name="Denny R."/>
            <person name="Deshpande S."/>
            <person name="Dai X."/>
            <person name="Doyle J.J."/>
            <person name="Dudez A.M."/>
            <person name="Farmer A.D."/>
            <person name="Fouteau S."/>
            <person name="Franken C."/>
            <person name="Gibelin C."/>
            <person name="Gish J."/>
            <person name="Goldstein S."/>
            <person name="Gonzalez A.J."/>
            <person name="Green P.J."/>
            <person name="Hallab A."/>
            <person name="Hartog M."/>
            <person name="Hua A."/>
            <person name="Humphray S.J."/>
            <person name="Jeong D.H."/>
            <person name="Jing Y."/>
            <person name="Jocker A."/>
            <person name="Kenton S.M."/>
            <person name="Kim D.J."/>
            <person name="Klee K."/>
            <person name="Lai H."/>
            <person name="Lang C."/>
            <person name="Lin S."/>
            <person name="Macmil S.L."/>
            <person name="Magdelenat G."/>
            <person name="Matthews L."/>
            <person name="McCorrison J."/>
            <person name="Monaghan E.L."/>
            <person name="Mun J.H."/>
            <person name="Najar F.Z."/>
            <person name="Nicholson C."/>
            <person name="Noirot C."/>
            <person name="O'Bleness M."/>
            <person name="Paule C.R."/>
            <person name="Poulain J."/>
            <person name="Prion F."/>
            <person name="Qin B."/>
            <person name="Qu C."/>
            <person name="Retzel E.F."/>
            <person name="Riddle C."/>
            <person name="Sallet E."/>
            <person name="Samain S."/>
            <person name="Samson N."/>
            <person name="Sanders I."/>
            <person name="Saurat O."/>
            <person name="Scarpelli C."/>
            <person name="Schiex T."/>
            <person name="Segurens B."/>
            <person name="Severin A.J."/>
            <person name="Sherrier D.J."/>
            <person name="Shi R."/>
            <person name="Sims S."/>
            <person name="Singer S.R."/>
            <person name="Sinharoy S."/>
            <person name="Sterck L."/>
            <person name="Viollet A."/>
            <person name="Wang B.B."/>
            <person name="Wang K."/>
            <person name="Wang M."/>
            <person name="Wang X."/>
            <person name="Warfsmann J."/>
            <person name="Weissenbach J."/>
            <person name="White D.D."/>
            <person name="White J.D."/>
            <person name="Wiley G.B."/>
            <person name="Wincker P."/>
            <person name="Xing Y."/>
            <person name="Yang L."/>
            <person name="Yao Z."/>
            <person name="Ying F."/>
            <person name="Zhai J."/>
            <person name="Zhou L."/>
            <person name="Zuber A."/>
            <person name="Denarie J."/>
            <person name="Dixon R.A."/>
            <person name="May G.D."/>
            <person name="Schwartz D.C."/>
            <person name="Rogers J."/>
            <person name="Quetier F."/>
            <person name="Town C.D."/>
            <person name="Roe B.A."/>
        </authorList>
    </citation>
    <scope>NUCLEOTIDE SEQUENCE [LARGE SCALE GENOMIC DNA]</scope>
    <source>
        <strain evidence="2">A17</strain>
        <strain evidence="3 4">cv. Jemalong A17</strain>
    </source>
</reference>
<feature type="region of interest" description="Disordered" evidence="1">
    <location>
        <begin position="36"/>
        <end position="66"/>
    </location>
</feature>
<protein>
    <submittedName>
        <fullName evidence="2 3">Uncharacterized protein</fullName>
    </submittedName>
</protein>
<evidence type="ECO:0000313" key="2">
    <source>
        <dbReference type="EMBL" id="KEH36416.1"/>
    </source>
</evidence>
<organism evidence="2 4">
    <name type="scientific">Medicago truncatula</name>
    <name type="common">Barrel medic</name>
    <name type="synonym">Medicago tribuloides</name>
    <dbReference type="NCBI Taxonomy" id="3880"/>
    <lineage>
        <taxon>Eukaryota</taxon>
        <taxon>Viridiplantae</taxon>
        <taxon>Streptophyta</taxon>
        <taxon>Embryophyta</taxon>
        <taxon>Tracheophyta</taxon>
        <taxon>Spermatophyta</taxon>
        <taxon>Magnoliopsida</taxon>
        <taxon>eudicotyledons</taxon>
        <taxon>Gunneridae</taxon>
        <taxon>Pentapetalae</taxon>
        <taxon>rosids</taxon>
        <taxon>fabids</taxon>
        <taxon>Fabales</taxon>
        <taxon>Fabaceae</taxon>
        <taxon>Papilionoideae</taxon>
        <taxon>50 kb inversion clade</taxon>
        <taxon>NPAAA clade</taxon>
        <taxon>Hologalegina</taxon>
        <taxon>IRL clade</taxon>
        <taxon>Trifolieae</taxon>
        <taxon>Medicago</taxon>
    </lineage>
</organism>
<dbReference type="PANTHER" id="PTHR12096">
    <property type="entry name" value="NUCLEAR PROTEIN SKIP-RELATED"/>
    <property type="match status" value="1"/>
</dbReference>
<feature type="region of interest" description="Disordered" evidence="1">
    <location>
        <begin position="254"/>
        <end position="291"/>
    </location>
</feature>
<name>A0A072V441_MEDTR</name>
<feature type="compositionally biased region" description="Basic residues" evidence="1">
    <location>
        <begin position="41"/>
        <end position="50"/>
    </location>
</feature>
<evidence type="ECO:0000313" key="3">
    <source>
        <dbReference type="EnsemblPlants" id="KEH36416"/>
    </source>
</evidence>
<feature type="region of interest" description="Disordered" evidence="1">
    <location>
        <begin position="138"/>
        <end position="157"/>
    </location>
</feature>
<accession>A0A072V441</accession>
<proteinExistence type="predicted"/>
<dbReference type="AlphaFoldDB" id="A0A072V441"/>
<gene>
    <name evidence="2" type="ordered locus">MTR_2g005905</name>
</gene>
<dbReference type="EMBL" id="CM001218">
    <property type="protein sequence ID" value="KEH36416.1"/>
    <property type="molecule type" value="Genomic_DNA"/>
</dbReference>
<keyword evidence="4" id="KW-1185">Reference proteome</keyword>
<dbReference type="Proteomes" id="UP000002051">
    <property type="component" value="Chromosome 2"/>
</dbReference>
<dbReference type="HOGENOM" id="CLU_695162_0_0_1"/>
<dbReference type="EnsemblPlants" id="KEH36416">
    <property type="protein sequence ID" value="KEH36416"/>
    <property type="gene ID" value="MTR_2g005905"/>
</dbReference>
<evidence type="ECO:0000256" key="1">
    <source>
        <dbReference type="SAM" id="MobiDB-lite"/>
    </source>
</evidence>
<sequence length="397" mass="44466">MEALKELLPEPKSSTATYYHHSYDPWFKQLFTTTKEENQLRRKGKSRTQKARSERISHVAPPVASEKEGRLYAKDVGMGKKCKITRDKDRDISEKVALGMSYTKQGTQVMHDEKLLNQDNEAYGGADEQLEKTDKGFTGASERAPLTPRDRPVEFESDEADPFGLDQFLTEVKKGDTTVYQGENLNLVVKRRKKESLDKKCNKGGQLLVSESTSVPLLAPESCIGMKTNIYPQHTSGVEPRRNKLTDETNDIVHVEPIPTNDGNADKVQHMNNESQPKQKEPNVASLNGSQKPVANDKALVYTVFDCGAELSSDSDVYYNEKIDLTAKKDEFLSSQHAFGQDLPAMIESRGRNLCSKCNESGQLLVCKTTTYSLMVHINYLGDSAQLAKENFLCPFL</sequence>
<dbReference type="InterPro" id="IPR017862">
    <property type="entry name" value="SKI-int_prot_SKIP"/>
</dbReference>